<dbReference type="Pfam" id="PF01149">
    <property type="entry name" value="Fapy_DNA_glyco"/>
    <property type="match status" value="1"/>
</dbReference>
<evidence type="ECO:0000256" key="6">
    <source>
        <dbReference type="ARBA" id="ARBA00022801"/>
    </source>
</evidence>
<keyword evidence="9" id="KW-0234">DNA repair</keyword>
<name>A0ABN2LBA5_9MICO</name>
<keyword evidence="3" id="KW-0479">Metal-binding</keyword>
<evidence type="ECO:0000259" key="16">
    <source>
        <dbReference type="PROSITE" id="PS51066"/>
    </source>
</evidence>
<dbReference type="EC" id="4.2.99.18" evidence="2"/>
<sequence>MPEGDTVWRTADRLNRALAGVPLTRLELRWGELGGLDLLPATTLAVTSRGKHLLHDLDTGVTLHTHLRMEGSYRLRPATEMTDRARANPQLRVLAETADWAGLGLRLGLVELWPSSESGQRLAHLGPDILGADWDLDRAMTNLRAGPGRPIGEALLDQRNLAGIGTFWASEGLFIRRISPWAPASALPVEDISALLDRVVHLMTRAAATGIQRSTGRDGRDEVAFAHARSGRPCRRCNDTIRVAGIGPAPRTRTMFYCPTCQGGLAPTDDGRRQRPLGASGGRRSTYRRPGSPR</sequence>
<dbReference type="PROSITE" id="PS51068">
    <property type="entry name" value="FPG_CAT"/>
    <property type="match status" value="1"/>
</dbReference>
<evidence type="ECO:0000256" key="5">
    <source>
        <dbReference type="ARBA" id="ARBA00022771"/>
    </source>
</evidence>
<comment type="similarity">
    <text evidence="1">Belongs to the FPG family.</text>
</comment>
<evidence type="ECO:0000256" key="11">
    <source>
        <dbReference type="ARBA" id="ARBA00023268"/>
    </source>
</evidence>
<reference evidence="18 19" key="1">
    <citation type="journal article" date="2019" name="Int. J. Syst. Evol. Microbiol.">
        <title>The Global Catalogue of Microorganisms (GCM) 10K type strain sequencing project: providing services to taxonomists for standard genome sequencing and annotation.</title>
        <authorList>
            <consortium name="The Broad Institute Genomics Platform"/>
            <consortium name="The Broad Institute Genome Sequencing Center for Infectious Disease"/>
            <person name="Wu L."/>
            <person name="Ma J."/>
        </authorList>
    </citation>
    <scope>NUCLEOTIDE SEQUENCE [LARGE SCALE GENOMIC DNA]</scope>
    <source>
        <strain evidence="18 19">JCM 15592</strain>
    </source>
</reference>
<evidence type="ECO:0000256" key="8">
    <source>
        <dbReference type="ARBA" id="ARBA00023125"/>
    </source>
</evidence>
<dbReference type="RefSeq" id="WP_344080920.1">
    <property type="nucleotide sequence ID" value="NZ_BAAAPO010000008.1"/>
</dbReference>
<keyword evidence="8" id="KW-0238">DNA-binding</keyword>
<evidence type="ECO:0000256" key="14">
    <source>
        <dbReference type="PROSITE-ProRule" id="PRU00391"/>
    </source>
</evidence>
<gene>
    <name evidence="18" type="ORF">GCM10009811_05380</name>
</gene>
<keyword evidence="6" id="KW-0378">Hydrolase</keyword>
<dbReference type="SUPFAM" id="SSF57716">
    <property type="entry name" value="Glucocorticoid receptor-like (DNA-binding domain)"/>
    <property type="match status" value="1"/>
</dbReference>
<keyword evidence="19" id="KW-1185">Reference proteome</keyword>
<proteinExistence type="inferred from homology"/>
<dbReference type="SUPFAM" id="SSF46946">
    <property type="entry name" value="S13-like H2TH domain"/>
    <property type="match status" value="1"/>
</dbReference>
<evidence type="ECO:0000256" key="4">
    <source>
        <dbReference type="ARBA" id="ARBA00022763"/>
    </source>
</evidence>
<dbReference type="PROSITE" id="PS51066">
    <property type="entry name" value="ZF_FPG_2"/>
    <property type="match status" value="1"/>
</dbReference>
<dbReference type="SMART" id="SM01232">
    <property type="entry name" value="H2TH"/>
    <property type="match status" value="1"/>
</dbReference>
<dbReference type="InterPro" id="IPR012319">
    <property type="entry name" value="FPG_cat"/>
</dbReference>
<evidence type="ECO:0000256" key="1">
    <source>
        <dbReference type="ARBA" id="ARBA00009409"/>
    </source>
</evidence>
<evidence type="ECO:0000259" key="17">
    <source>
        <dbReference type="PROSITE" id="PS51068"/>
    </source>
</evidence>
<keyword evidence="7" id="KW-0862">Zinc</keyword>
<dbReference type="PANTHER" id="PTHR42697">
    <property type="entry name" value="ENDONUCLEASE 8"/>
    <property type="match status" value="1"/>
</dbReference>
<evidence type="ECO:0000256" key="2">
    <source>
        <dbReference type="ARBA" id="ARBA00012720"/>
    </source>
</evidence>
<dbReference type="InterPro" id="IPR010979">
    <property type="entry name" value="Ribosomal_uS13-like_H2TH"/>
</dbReference>
<comment type="caution">
    <text evidence="18">The sequence shown here is derived from an EMBL/GenBank/DDBJ whole genome shotgun (WGS) entry which is preliminary data.</text>
</comment>
<protein>
    <recommendedName>
        <fullName evidence="2">DNA-(apurinic or apyrimidinic site) lyase</fullName>
        <ecNumber evidence="2">4.2.99.18</ecNumber>
    </recommendedName>
</protein>
<evidence type="ECO:0000256" key="9">
    <source>
        <dbReference type="ARBA" id="ARBA00023204"/>
    </source>
</evidence>
<evidence type="ECO:0000256" key="7">
    <source>
        <dbReference type="ARBA" id="ARBA00022833"/>
    </source>
</evidence>
<evidence type="ECO:0000256" key="10">
    <source>
        <dbReference type="ARBA" id="ARBA00023239"/>
    </source>
</evidence>
<dbReference type="Gene3D" id="1.10.8.50">
    <property type="match status" value="1"/>
</dbReference>
<evidence type="ECO:0000313" key="18">
    <source>
        <dbReference type="EMBL" id="GAA1782856.1"/>
    </source>
</evidence>
<evidence type="ECO:0000256" key="15">
    <source>
        <dbReference type="SAM" id="MobiDB-lite"/>
    </source>
</evidence>
<dbReference type="Gene3D" id="3.20.190.10">
    <property type="entry name" value="MutM-like, N-terminal"/>
    <property type="match status" value="1"/>
</dbReference>
<keyword evidence="10" id="KW-0456">Lyase</keyword>
<dbReference type="EMBL" id="BAAAPO010000008">
    <property type="protein sequence ID" value="GAA1782856.1"/>
    <property type="molecule type" value="Genomic_DNA"/>
</dbReference>
<evidence type="ECO:0000256" key="3">
    <source>
        <dbReference type="ARBA" id="ARBA00022723"/>
    </source>
</evidence>
<keyword evidence="11" id="KW-0511">Multifunctional enzyme</keyword>
<dbReference type="Pfam" id="PF06831">
    <property type="entry name" value="H2TH"/>
    <property type="match status" value="1"/>
</dbReference>
<dbReference type="SMART" id="SM00898">
    <property type="entry name" value="Fapy_DNA_glyco"/>
    <property type="match status" value="1"/>
</dbReference>
<feature type="domain" description="Formamidopyrimidine-DNA glycosylase catalytic" evidence="17">
    <location>
        <begin position="2"/>
        <end position="131"/>
    </location>
</feature>
<evidence type="ECO:0000313" key="19">
    <source>
        <dbReference type="Proteomes" id="UP001499938"/>
    </source>
</evidence>
<evidence type="ECO:0000256" key="12">
    <source>
        <dbReference type="ARBA" id="ARBA00023295"/>
    </source>
</evidence>
<dbReference type="InterPro" id="IPR015886">
    <property type="entry name" value="H2TH_FPG"/>
</dbReference>
<comment type="catalytic activity">
    <reaction evidence="13">
        <text>2'-deoxyribonucleotide-(2'-deoxyribose 5'-phosphate)-2'-deoxyribonucleotide-DNA = a 3'-end 2'-deoxyribonucleotide-(2,3-dehydro-2,3-deoxyribose 5'-phosphate)-DNA + a 5'-end 5'-phospho-2'-deoxyribonucleoside-DNA + H(+)</text>
        <dbReference type="Rhea" id="RHEA:66592"/>
        <dbReference type="Rhea" id="RHEA-COMP:13180"/>
        <dbReference type="Rhea" id="RHEA-COMP:16897"/>
        <dbReference type="Rhea" id="RHEA-COMP:17067"/>
        <dbReference type="ChEBI" id="CHEBI:15378"/>
        <dbReference type="ChEBI" id="CHEBI:136412"/>
        <dbReference type="ChEBI" id="CHEBI:157695"/>
        <dbReference type="ChEBI" id="CHEBI:167181"/>
        <dbReference type="EC" id="4.2.99.18"/>
    </reaction>
</comment>
<dbReference type="Proteomes" id="UP001499938">
    <property type="component" value="Unassembled WGS sequence"/>
</dbReference>
<accession>A0ABN2LBA5</accession>
<keyword evidence="12" id="KW-0326">Glycosidase</keyword>
<feature type="region of interest" description="Disordered" evidence="15">
    <location>
        <begin position="265"/>
        <end position="294"/>
    </location>
</feature>
<keyword evidence="4" id="KW-0227">DNA damage</keyword>
<dbReference type="InterPro" id="IPR015887">
    <property type="entry name" value="DNA_glyclase_Znf_dom_DNA_BS"/>
</dbReference>
<feature type="domain" description="FPG-type" evidence="16">
    <location>
        <begin position="225"/>
        <end position="263"/>
    </location>
</feature>
<dbReference type="PANTHER" id="PTHR42697:SF1">
    <property type="entry name" value="ENDONUCLEASE 8"/>
    <property type="match status" value="1"/>
</dbReference>
<organism evidence="18 19">
    <name type="scientific">Nostocoides veronense</name>
    <dbReference type="NCBI Taxonomy" id="330836"/>
    <lineage>
        <taxon>Bacteria</taxon>
        <taxon>Bacillati</taxon>
        <taxon>Actinomycetota</taxon>
        <taxon>Actinomycetes</taxon>
        <taxon>Micrococcales</taxon>
        <taxon>Intrasporangiaceae</taxon>
        <taxon>Nostocoides</taxon>
    </lineage>
</organism>
<evidence type="ECO:0000256" key="13">
    <source>
        <dbReference type="ARBA" id="ARBA00044632"/>
    </source>
</evidence>
<keyword evidence="5 14" id="KW-0863">Zinc-finger</keyword>
<dbReference type="PROSITE" id="PS01242">
    <property type="entry name" value="ZF_FPG_1"/>
    <property type="match status" value="1"/>
</dbReference>
<dbReference type="SUPFAM" id="SSF81624">
    <property type="entry name" value="N-terminal domain of MutM-like DNA repair proteins"/>
    <property type="match status" value="1"/>
</dbReference>
<dbReference type="InterPro" id="IPR035937">
    <property type="entry name" value="FPG_N"/>
</dbReference>
<dbReference type="InterPro" id="IPR000214">
    <property type="entry name" value="Znf_DNA_glyclase/AP_lyase"/>
</dbReference>